<feature type="region of interest" description="Disordered" evidence="1">
    <location>
        <begin position="111"/>
        <end position="144"/>
    </location>
</feature>
<evidence type="ECO:0000313" key="3">
    <source>
        <dbReference type="EMBL" id="BCV44958.1"/>
    </source>
</evidence>
<dbReference type="Proteomes" id="UP000825078">
    <property type="component" value="Chromosome"/>
</dbReference>
<evidence type="ECO:0008006" key="5">
    <source>
        <dbReference type="Google" id="ProtNLM"/>
    </source>
</evidence>
<dbReference type="EMBL" id="AP024613">
    <property type="protein sequence ID" value="BCV44958.1"/>
    <property type="molecule type" value="Genomic_DNA"/>
</dbReference>
<protein>
    <recommendedName>
        <fullName evidence="5">DUF3466 family protein</fullName>
    </recommendedName>
</protein>
<keyword evidence="2" id="KW-0732">Signal</keyword>
<feature type="chain" id="PRO_5042097751" description="DUF3466 family protein" evidence="2">
    <location>
        <begin position="29"/>
        <end position="618"/>
    </location>
</feature>
<dbReference type="InterPro" id="IPR020008">
    <property type="entry name" value="GlyGly_CTERM"/>
</dbReference>
<name>A0AAD1NMC0_9GAMM</name>
<accession>A0AAD1NMC0</accession>
<feature type="signal peptide" evidence="2">
    <location>
        <begin position="1"/>
        <end position="28"/>
    </location>
</feature>
<evidence type="ECO:0000256" key="2">
    <source>
        <dbReference type="SAM" id="SignalP"/>
    </source>
</evidence>
<gene>
    <name evidence="3" type="ORF">TUM17379_19760</name>
</gene>
<evidence type="ECO:0000313" key="4">
    <source>
        <dbReference type="Proteomes" id="UP000825078"/>
    </source>
</evidence>
<feature type="compositionally biased region" description="Polar residues" evidence="1">
    <location>
        <begin position="111"/>
        <end position="133"/>
    </location>
</feature>
<organism evidence="3 4">
    <name type="scientific">Shewanella algae</name>
    <dbReference type="NCBI Taxonomy" id="38313"/>
    <lineage>
        <taxon>Bacteria</taxon>
        <taxon>Pseudomonadati</taxon>
        <taxon>Pseudomonadota</taxon>
        <taxon>Gammaproteobacteria</taxon>
        <taxon>Alteromonadales</taxon>
        <taxon>Shewanellaceae</taxon>
        <taxon>Shewanella</taxon>
    </lineage>
</organism>
<evidence type="ECO:0000256" key="1">
    <source>
        <dbReference type="SAM" id="MobiDB-lite"/>
    </source>
</evidence>
<dbReference type="AlphaFoldDB" id="A0AAD1NMC0"/>
<proteinExistence type="predicted"/>
<feature type="compositionally biased region" description="Low complexity" evidence="1">
    <location>
        <begin position="134"/>
        <end position="144"/>
    </location>
</feature>
<reference evidence="3" key="1">
    <citation type="submission" date="2021-05" db="EMBL/GenBank/DDBJ databases">
        <title>Molecular characterization for Shewanella algae harboring chromosomal blaOXA-55-like strains isolated from clinical and environment sample.</title>
        <authorList>
            <person name="Ohama Y."/>
            <person name="Aoki K."/>
            <person name="Harada S."/>
            <person name="Moriya K."/>
            <person name="Ishii Y."/>
            <person name="Tateda K."/>
        </authorList>
    </citation>
    <scope>NUCLEOTIDE SEQUENCE</scope>
    <source>
        <strain evidence="3">TUM17379</strain>
    </source>
</reference>
<dbReference type="NCBIfam" id="TIGR03501">
    <property type="entry name" value="GlyGly_CTERM"/>
    <property type="match status" value="1"/>
</dbReference>
<dbReference type="InterPro" id="IPR022562">
    <property type="entry name" value="DUF3466"/>
</dbReference>
<dbReference type="Pfam" id="PF11949">
    <property type="entry name" value="DUF3466"/>
    <property type="match status" value="1"/>
</dbReference>
<sequence>MGIKLMKLNSALSLVAMGVISVLQVSQAAPVYEVVNLDEYDLKGNLTDTRTGYGMGVNANNEAIGVAKGKKKLSTSDVDNDDGIIDIEDGIAPEEKITYSINDPIIANNFTFNSQENDPASPWTPNFESVNGSTPPADTDPADPASVNSVDSFFYDVNDAGIRVGAMTGKEKKVDYTGETEGQEYWYYRDFEQRGFVKDGSTEVPLLPPYTTYSKDDKTAELGGWSMASAINSNNLVAGYASTAISNYGAERAAACLSDDNTLPLDVCLQREKYPNANNTRNIQYQMRAYVWQYDNGAVTGTELPLGLTPGDSDYTFTAQGLGLNNSGVVAGRSHVYRYNDSDNLRMDAAYWSKDANGEYKYHWIPVVDDDVRNSIAYDVNDAGILVGSYNKYIQGYIRDKFFIYDTNNPETKPVTPNDFYNTMSDLSSKPRDINNKGQVVGYIESTHDKDKPRPKVGFLFDKESGEFSNLNKLLTCESKGYEKDAEGNWKRHEVSVEDGSGKTLTYNTDIVVVEANSINEEGTIVGTAFIRKPSYQFDEKGNLVIGENGKPLFELNGNGQPVTSYLPRMVVLKPSGSGEACTQVDDGDIDKPFERSGAASLGWLALLPLIWWRRRKI</sequence>